<reference evidence="1 2" key="1">
    <citation type="submission" date="2011-07" db="EMBL/GenBank/DDBJ databases">
        <authorList>
            <person name="Coyne R."/>
            <person name="Brami D."/>
            <person name="Johnson J."/>
            <person name="Hostetler J."/>
            <person name="Hannick L."/>
            <person name="Clark T."/>
            <person name="Cassidy-Hanley D."/>
            <person name="Inman J."/>
        </authorList>
    </citation>
    <scope>NUCLEOTIDE SEQUENCE [LARGE SCALE GENOMIC DNA]</scope>
    <source>
        <strain evidence="1 2">G5</strain>
    </source>
</reference>
<dbReference type="AlphaFoldDB" id="G0QJ26"/>
<dbReference type="EMBL" id="GL983046">
    <property type="protein sequence ID" value="EGR34779.1"/>
    <property type="molecule type" value="Genomic_DNA"/>
</dbReference>
<name>G0QJ26_ICHMU</name>
<dbReference type="RefSeq" id="XP_004040083.1">
    <property type="nucleotide sequence ID" value="XM_004040035.1"/>
</dbReference>
<evidence type="ECO:0000313" key="2">
    <source>
        <dbReference type="Proteomes" id="UP000008983"/>
    </source>
</evidence>
<accession>G0QJ26</accession>
<dbReference type="Proteomes" id="UP000008983">
    <property type="component" value="Unassembled WGS sequence"/>
</dbReference>
<evidence type="ECO:0000313" key="1">
    <source>
        <dbReference type="EMBL" id="EGR34779.1"/>
    </source>
</evidence>
<gene>
    <name evidence="1" type="ORF">IMG5_002140</name>
</gene>
<sequence length="107" mass="13209">MCIQCILSHSGHNFVKQQYSIYLLRRKVRQSKHKIKQFFQLYLKYQIKYNQKIITFIITQKMLKLKNKRHFLTKRKSITKIFIYIMRIIKNSILFIYNSNDINFKSK</sequence>
<keyword evidence="2" id="KW-1185">Reference proteome</keyword>
<dbReference type="GeneID" id="14910976"/>
<organism evidence="1 2">
    <name type="scientific">Ichthyophthirius multifiliis</name>
    <name type="common">White spot disease agent</name>
    <name type="synonym">Ich</name>
    <dbReference type="NCBI Taxonomy" id="5932"/>
    <lineage>
        <taxon>Eukaryota</taxon>
        <taxon>Sar</taxon>
        <taxon>Alveolata</taxon>
        <taxon>Ciliophora</taxon>
        <taxon>Intramacronucleata</taxon>
        <taxon>Oligohymenophorea</taxon>
        <taxon>Hymenostomatida</taxon>
        <taxon>Ophryoglenina</taxon>
        <taxon>Ichthyophthirius</taxon>
    </lineage>
</organism>
<dbReference type="InParanoid" id="G0QJ26"/>
<proteinExistence type="predicted"/>
<protein>
    <submittedName>
        <fullName evidence="1">Uncharacterized protein</fullName>
    </submittedName>
</protein>